<evidence type="ECO:0000313" key="2">
    <source>
        <dbReference type="EMBL" id="KZP16987.1"/>
    </source>
</evidence>
<reference evidence="2 3" key="1">
    <citation type="journal article" date="2016" name="Mol. Biol. Evol.">
        <title>Comparative Genomics of Early-Diverging Mushroom-Forming Fungi Provides Insights into the Origins of Lignocellulose Decay Capabilities.</title>
        <authorList>
            <person name="Nagy L.G."/>
            <person name="Riley R."/>
            <person name="Tritt A."/>
            <person name="Adam C."/>
            <person name="Daum C."/>
            <person name="Floudas D."/>
            <person name="Sun H."/>
            <person name="Yadav J.S."/>
            <person name="Pangilinan J."/>
            <person name="Larsson K.H."/>
            <person name="Matsuura K."/>
            <person name="Barry K."/>
            <person name="Labutti K."/>
            <person name="Kuo R."/>
            <person name="Ohm R.A."/>
            <person name="Bhattacharya S.S."/>
            <person name="Shirouzu T."/>
            <person name="Yoshinaga Y."/>
            <person name="Martin F.M."/>
            <person name="Grigoriev I.V."/>
            <person name="Hibbett D.S."/>
        </authorList>
    </citation>
    <scope>NUCLEOTIDE SEQUENCE [LARGE SCALE GENOMIC DNA]</scope>
    <source>
        <strain evidence="2 3">CBS 109695</strain>
    </source>
</reference>
<dbReference type="Proteomes" id="UP000076532">
    <property type="component" value="Unassembled WGS sequence"/>
</dbReference>
<dbReference type="EMBL" id="KV417587">
    <property type="protein sequence ID" value="KZP16987.1"/>
    <property type="molecule type" value="Genomic_DNA"/>
</dbReference>
<dbReference type="AlphaFoldDB" id="A0A166FN17"/>
<name>A0A166FN17_9AGAM</name>
<accession>A0A166FN17</accession>
<gene>
    <name evidence="2" type="ORF">FIBSPDRAFT_957509</name>
</gene>
<evidence type="ECO:0000313" key="3">
    <source>
        <dbReference type="Proteomes" id="UP000076532"/>
    </source>
</evidence>
<proteinExistence type="predicted"/>
<evidence type="ECO:0000256" key="1">
    <source>
        <dbReference type="SAM" id="MobiDB-lite"/>
    </source>
</evidence>
<sequence length="428" mass="45984">MSFLSALVTPGFKTGVYAGNMVSSYSPRAWAPLSSSNFRDTCAQLWHTSAFVHFTFLPARMYQKLTSTHTVGDELHHDVMRYLGAINASSAVLAIVRLFQIRAFVRRGRIGARGDRDLDILAFAALGVANFIASHPTTFSHPAAWVHDDLSPVTSPSRSSFNNADIQLPRTLTRPTFMEVSREQIGAVAPELAGVPAEYIRKTLAEKVPRMKAGIQALSLPPTISKSNLRQQGSRPFTANVRPSSNPPQYPSHLLALTTSSKAQSTSDEIMLVPTHSLVLAAHCPSLPRMPPACPQTAAGSVNIPILPLSVPSPAAFPTLHQFLYTHSSASFLAALLPGLPSAFLATVSPDVIRSTLASGPKLHQLSSAVVGSIRGQRTQVLMGAAQHINCVWRNAVALGVHDTEMWDALDLAWEIVLGSLNLAAGAR</sequence>
<keyword evidence="3" id="KW-1185">Reference proteome</keyword>
<protein>
    <submittedName>
        <fullName evidence="2">Uncharacterized protein</fullName>
    </submittedName>
</protein>
<feature type="compositionally biased region" description="Polar residues" evidence="1">
    <location>
        <begin position="222"/>
        <end position="244"/>
    </location>
</feature>
<feature type="region of interest" description="Disordered" evidence="1">
    <location>
        <begin position="222"/>
        <end position="251"/>
    </location>
</feature>
<organism evidence="2 3">
    <name type="scientific">Athelia psychrophila</name>
    <dbReference type="NCBI Taxonomy" id="1759441"/>
    <lineage>
        <taxon>Eukaryota</taxon>
        <taxon>Fungi</taxon>
        <taxon>Dikarya</taxon>
        <taxon>Basidiomycota</taxon>
        <taxon>Agaricomycotina</taxon>
        <taxon>Agaricomycetes</taxon>
        <taxon>Agaricomycetidae</taxon>
        <taxon>Atheliales</taxon>
        <taxon>Atheliaceae</taxon>
        <taxon>Athelia</taxon>
    </lineage>
</organism>
<dbReference type="OrthoDB" id="2523383at2759"/>